<protein>
    <submittedName>
        <fullName evidence="1">Uncharacterized protein</fullName>
    </submittedName>
</protein>
<gene>
    <name evidence="1" type="ORF">ONZ43_g7762</name>
</gene>
<comment type="caution">
    <text evidence="1">The sequence shown here is derived from an EMBL/GenBank/DDBJ whole genome shotgun (WGS) entry which is preliminary data.</text>
</comment>
<accession>A0ACC2HPC5</accession>
<reference evidence="1" key="1">
    <citation type="submission" date="2022-11" db="EMBL/GenBank/DDBJ databases">
        <title>Genome Sequence of Nemania bipapillata.</title>
        <authorList>
            <person name="Buettner E."/>
        </authorList>
    </citation>
    <scope>NUCLEOTIDE SEQUENCE</scope>
    <source>
        <strain evidence="1">CP14</strain>
    </source>
</reference>
<proteinExistence type="predicted"/>
<name>A0ACC2HPC5_9PEZI</name>
<evidence type="ECO:0000313" key="2">
    <source>
        <dbReference type="Proteomes" id="UP001153334"/>
    </source>
</evidence>
<organism evidence="1 2">
    <name type="scientific">Nemania bipapillata</name>
    <dbReference type="NCBI Taxonomy" id="110536"/>
    <lineage>
        <taxon>Eukaryota</taxon>
        <taxon>Fungi</taxon>
        <taxon>Dikarya</taxon>
        <taxon>Ascomycota</taxon>
        <taxon>Pezizomycotina</taxon>
        <taxon>Sordariomycetes</taxon>
        <taxon>Xylariomycetidae</taxon>
        <taxon>Xylariales</taxon>
        <taxon>Xylariaceae</taxon>
        <taxon>Nemania</taxon>
    </lineage>
</organism>
<keyword evidence="2" id="KW-1185">Reference proteome</keyword>
<sequence>MKAVAAGLVTLAGIVSADVALYGQCGGINYTGETTCVAGAHCQYMNDYYSQCLAGYHNDNCDNYEHKDDNRRDPSSHNFLID</sequence>
<evidence type="ECO:0000313" key="1">
    <source>
        <dbReference type="EMBL" id="KAJ8104624.1"/>
    </source>
</evidence>
<dbReference type="EMBL" id="JAPESX010003612">
    <property type="protein sequence ID" value="KAJ8104624.1"/>
    <property type="molecule type" value="Genomic_DNA"/>
</dbReference>
<dbReference type="Proteomes" id="UP001153334">
    <property type="component" value="Unassembled WGS sequence"/>
</dbReference>